<dbReference type="InterPro" id="IPR007711">
    <property type="entry name" value="HigB-1"/>
</dbReference>
<dbReference type="PANTHER" id="PTHR40266:SF2">
    <property type="entry name" value="TOXIN HIGB-1"/>
    <property type="match status" value="1"/>
</dbReference>
<comment type="caution">
    <text evidence="1">The sequence shown here is derived from an EMBL/GenBank/DDBJ whole genome shotgun (WGS) entry which is preliminary data.</text>
</comment>
<dbReference type="RefSeq" id="WP_277278544.1">
    <property type="nucleotide sequence ID" value="NZ_JAROCY010000012.1"/>
</dbReference>
<dbReference type="Gene3D" id="3.30.2310.20">
    <property type="entry name" value="RelE-like"/>
    <property type="match status" value="1"/>
</dbReference>
<accession>A0ABT6CJQ1</accession>
<sequence>MIRTFADPETERIWHGERSRKLPSDIQQTARRKLRVLNRTANLYDLRVPAGNRFEQLKGFNPLRYSLRINDQWRVTFTWADGGADDVRIEDYHRG</sequence>
<dbReference type="EMBL" id="JAROCY010000012">
    <property type="protein sequence ID" value="MDF8334150.1"/>
    <property type="molecule type" value="Genomic_DNA"/>
</dbReference>
<dbReference type="PANTHER" id="PTHR40266">
    <property type="entry name" value="TOXIN HIGB-1"/>
    <property type="match status" value="1"/>
</dbReference>
<dbReference type="Pfam" id="PF05015">
    <property type="entry name" value="HigB-like_toxin"/>
    <property type="match status" value="1"/>
</dbReference>
<dbReference type="InterPro" id="IPR035093">
    <property type="entry name" value="RelE/ParE_toxin_dom_sf"/>
</dbReference>
<evidence type="ECO:0000313" key="2">
    <source>
        <dbReference type="Proteomes" id="UP001222770"/>
    </source>
</evidence>
<organism evidence="1 2">
    <name type="scientific">Novosphingobium cyanobacteriorum</name>
    <dbReference type="NCBI Taxonomy" id="3024215"/>
    <lineage>
        <taxon>Bacteria</taxon>
        <taxon>Pseudomonadati</taxon>
        <taxon>Pseudomonadota</taxon>
        <taxon>Alphaproteobacteria</taxon>
        <taxon>Sphingomonadales</taxon>
        <taxon>Sphingomonadaceae</taxon>
        <taxon>Novosphingobium</taxon>
    </lineage>
</organism>
<reference evidence="1 2" key="1">
    <citation type="submission" date="2023-03" db="EMBL/GenBank/DDBJ databases">
        <title>Novosphingobium cyanobacteriorum sp. nov., isolated from a eutrophic reservoir during the Microcystis bloom period.</title>
        <authorList>
            <person name="Kang M."/>
            <person name="Le V."/>
            <person name="Ko S.-R."/>
            <person name="Lee S.-A."/>
            <person name="Ahn C.-Y."/>
        </authorList>
    </citation>
    <scope>NUCLEOTIDE SEQUENCE [LARGE SCALE GENOMIC DNA]</scope>
    <source>
        <strain evidence="1 2">HBC54</strain>
    </source>
</reference>
<dbReference type="SUPFAM" id="SSF143011">
    <property type="entry name" value="RelE-like"/>
    <property type="match status" value="1"/>
</dbReference>
<proteinExistence type="predicted"/>
<protein>
    <submittedName>
        <fullName evidence="1">Type II toxin-antitoxin system RelE/ParE family toxin</fullName>
    </submittedName>
</protein>
<name>A0ABT6CJQ1_9SPHN</name>
<gene>
    <name evidence="1" type="ORF">POM99_13125</name>
</gene>
<keyword evidence="2" id="KW-1185">Reference proteome</keyword>
<dbReference type="Proteomes" id="UP001222770">
    <property type="component" value="Unassembled WGS sequence"/>
</dbReference>
<evidence type="ECO:0000313" key="1">
    <source>
        <dbReference type="EMBL" id="MDF8334150.1"/>
    </source>
</evidence>